<feature type="compositionally biased region" description="Polar residues" evidence="1">
    <location>
        <begin position="361"/>
        <end position="373"/>
    </location>
</feature>
<evidence type="ECO:0000313" key="4">
    <source>
        <dbReference type="Proteomes" id="UP000507470"/>
    </source>
</evidence>
<feature type="transmembrane region" description="Helical" evidence="2">
    <location>
        <begin position="289"/>
        <end position="314"/>
    </location>
</feature>
<dbReference type="Proteomes" id="UP000507470">
    <property type="component" value="Unassembled WGS sequence"/>
</dbReference>
<evidence type="ECO:0000256" key="1">
    <source>
        <dbReference type="SAM" id="MobiDB-lite"/>
    </source>
</evidence>
<proteinExistence type="predicted"/>
<feature type="region of interest" description="Disordered" evidence="1">
    <location>
        <begin position="357"/>
        <end position="385"/>
    </location>
</feature>
<protein>
    <submittedName>
        <fullName evidence="3">Uncharacterized protein</fullName>
    </submittedName>
</protein>
<evidence type="ECO:0000313" key="3">
    <source>
        <dbReference type="EMBL" id="CAC5403439.1"/>
    </source>
</evidence>
<gene>
    <name evidence="3" type="ORF">MCOR_37335</name>
</gene>
<dbReference type="EMBL" id="CACVKT020006769">
    <property type="protein sequence ID" value="CAC5403439.1"/>
    <property type="molecule type" value="Genomic_DNA"/>
</dbReference>
<evidence type="ECO:0000256" key="2">
    <source>
        <dbReference type="SAM" id="Phobius"/>
    </source>
</evidence>
<sequence>MFYSSNVVINDRNCMTNNSVFVNKGSTSIDFSSNISATLLRSSCLIHIQYTDFQPRLKYNATVKLIGNKTLYGMIVIHVFAGHPNLSKPVETFYTLNKEWSGHLPSSDMYIKFVSLVKTDFTISVSVKECLKYCYELNMPSIIPTTIVELPRQCSTTHCLDNHAVSYVIRASSQLHIEPCNLYFPVTSNPTICITVSSYCCGDANNCHIATISVDHAVYFTLDREIFRPWCLPWTISGRTLRFNWKNQGVIEHTVCTVTIYTNTSNHGKCSLTTTTVSSNGVGKENNSVLIATVSVAVVAIFVISTIIVGYFMISNRRQTAESGQVVNYFHHQSSVQDQQIVSRCTIMTPPPYSIAIRDSPLSNSNDTNNNPAESEYVSEVSLTRSDPSENIIRNIDDLDPDIDFPPLYSVSSNDNTT</sequence>
<dbReference type="OrthoDB" id="6112870at2759"/>
<name>A0A6J8D6D4_MYTCO</name>
<keyword evidence="2" id="KW-0812">Transmembrane</keyword>
<keyword evidence="4" id="KW-1185">Reference proteome</keyword>
<keyword evidence="2" id="KW-1133">Transmembrane helix</keyword>
<dbReference type="AlphaFoldDB" id="A0A6J8D6D4"/>
<accession>A0A6J8D6D4</accession>
<keyword evidence="2" id="KW-0472">Membrane</keyword>
<organism evidence="3 4">
    <name type="scientific">Mytilus coruscus</name>
    <name type="common">Sea mussel</name>
    <dbReference type="NCBI Taxonomy" id="42192"/>
    <lineage>
        <taxon>Eukaryota</taxon>
        <taxon>Metazoa</taxon>
        <taxon>Spiralia</taxon>
        <taxon>Lophotrochozoa</taxon>
        <taxon>Mollusca</taxon>
        <taxon>Bivalvia</taxon>
        <taxon>Autobranchia</taxon>
        <taxon>Pteriomorphia</taxon>
        <taxon>Mytilida</taxon>
        <taxon>Mytiloidea</taxon>
        <taxon>Mytilidae</taxon>
        <taxon>Mytilinae</taxon>
        <taxon>Mytilus</taxon>
    </lineage>
</organism>
<reference evidence="3 4" key="1">
    <citation type="submission" date="2020-06" db="EMBL/GenBank/DDBJ databases">
        <authorList>
            <person name="Li R."/>
            <person name="Bekaert M."/>
        </authorList>
    </citation>
    <scope>NUCLEOTIDE SEQUENCE [LARGE SCALE GENOMIC DNA]</scope>
    <source>
        <strain evidence="4">wild</strain>
    </source>
</reference>